<evidence type="ECO:0000313" key="2">
    <source>
        <dbReference type="Proteomes" id="UP001202289"/>
    </source>
</evidence>
<dbReference type="EMBL" id="JAMBOP010000012">
    <property type="protein sequence ID" value="MCM3736432.1"/>
    <property type="molecule type" value="Genomic_DNA"/>
</dbReference>
<organism evidence="1 2">
    <name type="scientific">Bacillus cytotoxicus</name>
    <dbReference type="NCBI Taxonomy" id="580165"/>
    <lineage>
        <taxon>Bacteria</taxon>
        <taxon>Bacillati</taxon>
        <taxon>Bacillota</taxon>
        <taxon>Bacilli</taxon>
        <taxon>Bacillales</taxon>
        <taxon>Bacillaceae</taxon>
        <taxon>Bacillus</taxon>
        <taxon>Bacillus cereus group</taxon>
    </lineage>
</organism>
<evidence type="ECO:0000313" key="1">
    <source>
        <dbReference type="EMBL" id="MCM3736432.1"/>
    </source>
</evidence>
<name>A0ACC6A6A9_9BACI</name>
<sequence>MEQMSFFEDIDEREMRRLVVKELKNYRALQVRMKNRQERNEAGYAVLFPKMKDDQIHEIKFRQIERALQNSLDEDQREIIKMKYLGDKKVKDSYVYNELMIKRDDFYEKKGSAIRLIATALEII</sequence>
<proteinExistence type="predicted"/>
<protein>
    <submittedName>
        <fullName evidence="1">ArpU family transcriptional regulator</fullName>
    </submittedName>
</protein>
<dbReference type="Proteomes" id="UP001202289">
    <property type="component" value="Unassembled WGS sequence"/>
</dbReference>
<reference evidence="1" key="1">
    <citation type="submission" date="2022-05" db="EMBL/GenBank/DDBJ databases">
        <title>Comparative Genomics of Spacecraft Associated Microbes.</title>
        <authorList>
            <person name="Tran M.T."/>
            <person name="Wright A."/>
            <person name="Seuylemezian A."/>
            <person name="Eisen J."/>
            <person name="Coil D."/>
        </authorList>
    </citation>
    <scope>NUCLEOTIDE SEQUENCE</scope>
    <source>
        <strain evidence="1">FAIRING 10M-2.2</strain>
    </source>
</reference>
<accession>A0ACC6A6A9</accession>
<keyword evidence="2" id="KW-1185">Reference proteome</keyword>
<gene>
    <name evidence="1" type="ORF">M3215_11510</name>
</gene>
<comment type="caution">
    <text evidence="1">The sequence shown here is derived from an EMBL/GenBank/DDBJ whole genome shotgun (WGS) entry which is preliminary data.</text>
</comment>